<dbReference type="EMBL" id="WTPX01000180">
    <property type="protein sequence ID" value="NNJ27663.1"/>
    <property type="molecule type" value="Genomic_DNA"/>
</dbReference>
<feature type="region of interest" description="Disordered" evidence="2">
    <location>
        <begin position="156"/>
        <end position="179"/>
    </location>
</feature>
<dbReference type="Pfam" id="PF00561">
    <property type="entry name" value="Abhydrolase_1"/>
    <property type="match status" value="1"/>
</dbReference>
<dbReference type="PANTHER" id="PTHR43798">
    <property type="entry name" value="MONOACYLGLYCEROL LIPASE"/>
    <property type="match status" value="1"/>
</dbReference>
<proteinExistence type="predicted"/>
<evidence type="ECO:0000313" key="5">
    <source>
        <dbReference type="EMBL" id="NNJ27663.1"/>
    </source>
</evidence>
<evidence type="ECO:0000259" key="4">
    <source>
        <dbReference type="Pfam" id="PF00561"/>
    </source>
</evidence>
<feature type="signal peptide" evidence="3">
    <location>
        <begin position="1"/>
        <end position="24"/>
    </location>
</feature>
<protein>
    <submittedName>
        <fullName evidence="5">2-(Acetamidomethylene)succinate hydrolase</fullName>
        <ecNumber evidence="5">3.5.1.29</ecNumber>
    </submittedName>
</protein>
<name>A0ABX1VIF4_9PLAN</name>
<dbReference type="GO" id="GO:0047411">
    <property type="term" value="F:2-(acetamidomethylene)succinate hydrolase activity"/>
    <property type="evidence" value="ECO:0007669"/>
    <property type="project" value="UniProtKB-EC"/>
</dbReference>
<evidence type="ECO:0000313" key="6">
    <source>
        <dbReference type="Proteomes" id="UP000609651"/>
    </source>
</evidence>
<dbReference type="Proteomes" id="UP000609651">
    <property type="component" value="Unassembled WGS sequence"/>
</dbReference>
<evidence type="ECO:0000256" key="2">
    <source>
        <dbReference type="SAM" id="MobiDB-lite"/>
    </source>
</evidence>
<dbReference type="Gene3D" id="3.40.50.1820">
    <property type="entry name" value="alpha/beta hydrolase"/>
    <property type="match status" value="1"/>
</dbReference>
<dbReference type="InterPro" id="IPR050266">
    <property type="entry name" value="AB_hydrolase_sf"/>
</dbReference>
<feature type="compositionally biased region" description="Basic and acidic residues" evidence="2">
    <location>
        <begin position="170"/>
        <end position="179"/>
    </location>
</feature>
<comment type="caution">
    <text evidence="5">The sequence shown here is derived from an EMBL/GenBank/DDBJ whole genome shotgun (WGS) entry which is preliminary data.</text>
</comment>
<keyword evidence="3" id="KW-0732">Signal</keyword>
<keyword evidence="6" id="KW-1185">Reference proteome</keyword>
<accession>A0ABX1VIF4</accession>
<dbReference type="InterPro" id="IPR029058">
    <property type="entry name" value="AB_hydrolase_fold"/>
</dbReference>
<reference evidence="5 6" key="1">
    <citation type="journal article" date="2020" name="Syst. Appl. Microbiol.">
        <title>Alienimonas chondri sp. nov., a novel planctomycete isolated from the biofilm of the red alga Chondrus crispus.</title>
        <authorList>
            <person name="Vitorino I."/>
            <person name="Albuquerque L."/>
            <person name="Wiegand S."/>
            <person name="Kallscheuer N."/>
            <person name="da Costa M.S."/>
            <person name="Lobo-da-Cunha A."/>
            <person name="Jogler C."/>
            <person name="Lage O.M."/>
        </authorList>
    </citation>
    <scope>NUCLEOTIDE SEQUENCE [LARGE SCALE GENOMIC DNA]</scope>
    <source>
        <strain evidence="5 6">LzC2</strain>
    </source>
</reference>
<organism evidence="5 6">
    <name type="scientific">Alienimonas chondri</name>
    <dbReference type="NCBI Taxonomy" id="2681879"/>
    <lineage>
        <taxon>Bacteria</taxon>
        <taxon>Pseudomonadati</taxon>
        <taxon>Planctomycetota</taxon>
        <taxon>Planctomycetia</taxon>
        <taxon>Planctomycetales</taxon>
        <taxon>Planctomycetaceae</taxon>
        <taxon>Alienimonas</taxon>
    </lineage>
</organism>
<dbReference type="PANTHER" id="PTHR43798:SF31">
    <property type="entry name" value="AB HYDROLASE SUPERFAMILY PROTEIN YCLE"/>
    <property type="match status" value="1"/>
</dbReference>
<sequence>MLRSVRFTLALLTGLCLGPTFAVADGPAVPPAGWTQGRLLIDGARINYYRTGGGKPPLLLLHGFSDDGLCWTEVASKLQADFDVIMTDARGHGLSDPPMEGDQMAVQTTDIGAVIKQLELKNPIVMGHSMGSASAAMFAAASPDVPRAVVLVDPRLAPRTGGGDAGGANPDREARQQREMARTLGRNNTPYEDLLAQCVKNSPGWSRTECEYWARSKQLYHPRLALRDDGVRPSMGDLFPQITAPTLILKADDDDDERAANQAVADRLPAGTLVHIPNAGHSVHRDELERTLTALRAFLDGLQD</sequence>
<keyword evidence="1 5" id="KW-0378">Hydrolase</keyword>
<feature type="chain" id="PRO_5045775347" evidence="3">
    <location>
        <begin position="25"/>
        <end position="304"/>
    </location>
</feature>
<gene>
    <name evidence="5" type="ORF">LzC2_37710</name>
</gene>
<dbReference type="InterPro" id="IPR000073">
    <property type="entry name" value="AB_hydrolase_1"/>
</dbReference>
<dbReference type="SUPFAM" id="SSF53474">
    <property type="entry name" value="alpha/beta-Hydrolases"/>
    <property type="match status" value="1"/>
</dbReference>
<evidence type="ECO:0000256" key="3">
    <source>
        <dbReference type="SAM" id="SignalP"/>
    </source>
</evidence>
<evidence type="ECO:0000256" key="1">
    <source>
        <dbReference type="ARBA" id="ARBA00022801"/>
    </source>
</evidence>
<dbReference type="EC" id="3.5.1.29" evidence="5"/>
<feature type="domain" description="AB hydrolase-1" evidence="4">
    <location>
        <begin position="56"/>
        <end position="284"/>
    </location>
</feature>
<dbReference type="RefSeq" id="WP_171189568.1">
    <property type="nucleotide sequence ID" value="NZ_WTPX01000180.1"/>
</dbReference>